<comment type="caution">
    <text evidence="2">The sequence shown here is derived from an EMBL/GenBank/DDBJ whole genome shotgun (WGS) entry which is preliminary data.</text>
</comment>
<organism evidence="2 3">
    <name type="scientific">Handroanthus impetiginosus</name>
    <dbReference type="NCBI Taxonomy" id="429701"/>
    <lineage>
        <taxon>Eukaryota</taxon>
        <taxon>Viridiplantae</taxon>
        <taxon>Streptophyta</taxon>
        <taxon>Embryophyta</taxon>
        <taxon>Tracheophyta</taxon>
        <taxon>Spermatophyta</taxon>
        <taxon>Magnoliopsida</taxon>
        <taxon>eudicotyledons</taxon>
        <taxon>Gunneridae</taxon>
        <taxon>Pentapetalae</taxon>
        <taxon>asterids</taxon>
        <taxon>lamiids</taxon>
        <taxon>Lamiales</taxon>
        <taxon>Bignoniaceae</taxon>
        <taxon>Crescentiina</taxon>
        <taxon>Tabebuia alliance</taxon>
        <taxon>Handroanthus</taxon>
    </lineage>
</organism>
<feature type="region of interest" description="Disordered" evidence="1">
    <location>
        <begin position="46"/>
        <end position="70"/>
    </location>
</feature>
<name>A0A2G9GQQ4_9LAMI</name>
<evidence type="ECO:0000313" key="3">
    <source>
        <dbReference type="Proteomes" id="UP000231279"/>
    </source>
</evidence>
<protein>
    <submittedName>
        <fullName evidence="2">Uncharacterized protein</fullName>
    </submittedName>
</protein>
<gene>
    <name evidence="2" type="ORF">CDL12_19794</name>
</gene>
<accession>A0A2G9GQQ4</accession>
<dbReference type="EMBL" id="NKXS01004043">
    <property type="protein sequence ID" value="PIN07637.1"/>
    <property type="molecule type" value="Genomic_DNA"/>
</dbReference>
<dbReference type="AlphaFoldDB" id="A0A2G9GQQ4"/>
<sequence>MIAPNPKPYASYQLVIDKNISRYFVEISEILPPDPPVVERVSKTGLMENPVGTGTEMDKAEGSASGRGPS</sequence>
<keyword evidence="3" id="KW-1185">Reference proteome</keyword>
<evidence type="ECO:0000313" key="2">
    <source>
        <dbReference type="EMBL" id="PIN07637.1"/>
    </source>
</evidence>
<reference evidence="3" key="1">
    <citation type="journal article" date="2018" name="Gigascience">
        <title>Genome assembly of the Pink Ipe (Handroanthus impetiginosus, Bignoniaceae), a highly valued, ecologically keystone Neotropical timber forest tree.</title>
        <authorList>
            <person name="Silva-Junior O.B."/>
            <person name="Grattapaglia D."/>
            <person name="Novaes E."/>
            <person name="Collevatti R.G."/>
        </authorList>
    </citation>
    <scope>NUCLEOTIDE SEQUENCE [LARGE SCALE GENOMIC DNA]</scope>
    <source>
        <strain evidence="3">cv. UFG-1</strain>
    </source>
</reference>
<dbReference type="Proteomes" id="UP000231279">
    <property type="component" value="Unassembled WGS sequence"/>
</dbReference>
<evidence type="ECO:0000256" key="1">
    <source>
        <dbReference type="SAM" id="MobiDB-lite"/>
    </source>
</evidence>
<proteinExistence type="predicted"/>